<proteinExistence type="predicted"/>
<gene>
    <name evidence="1" type="ORF">DHETER_LOCUS1461</name>
</gene>
<name>A0ACA9KBX1_9GLOM</name>
<comment type="caution">
    <text evidence="1">The sequence shown here is derived from an EMBL/GenBank/DDBJ whole genome shotgun (WGS) entry which is preliminary data.</text>
</comment>
<sequence length="298" mass="34884">MYIKFPENLNQFFETHDELTSESDYDKIEEDSCSEEELENTSDEDTTSTDPNKTLSMALKDLVKNSNSVVNAKKNKLREVYENDIQKAKSSDHSSFHVFSFDFAQNIELSHNPQQPGSWYYLSLLKIHQFGLVDEDNCSGQNKNFCLLWYLLWLCDTKIFHKIDYQFQIKGYIRNSVDHGFGHTKQEYAKSEAWCIDHLVDIINRSASNNISVNLEEHTELFCDWTSALTSKTSTERFFRRKTSRFWNKICPYCPTEFQDELCPRSTDDAIKRVGKLKGDRAKEAQSKRKKKNENVNR</sequence>
<evidence type="ECO:0000313" key="1">
    <source>
        <dbReference type="EMBL" id="CAG8465155.1"/>
    </source>
</evidence>
<evidence type="ECO:0000313" key="2">
    <source>
        <dbReference type="Proteomes" id="UP000789702"/>
    </source>
</evidence>
<protein>
    <submittedName>
        <fullName evidence="1">13187_t:CDS:1</fullName>
    </submittedName>
</protein>
<reference evidence="1" key="1">
    <citation type="submission" date="2021-06" db="EMBL/GenBank/DDBJ databases">
        <authorList>
            <person name="Kallberg Y."/>
            <person name="Tangrot J."/>
            <person name="Rosling A."/>
        </authorList>
    </citation>
    <scope>NUCLEOTIDE SEQUENCE</scope>
    <source>
        <strain evidence="1">IL203A</strain>
    </source>
</reference>
<organism evidence="1 2">
    <name type="scientific">Dentiscutata heterogama</name>
    <dbReference type="NCBI Taxonomy" id="1316150"/>
    <lineage>
        <taxon>Eukaryota</taxon>
        <taxon>Fungi</taxon>
        <taxon>Fungi incertae sedis</taxon>
        <taxon>Mucoromycota</taxon>
        <taxon>Glomeromycotina</taxon>
        <taxon>Glomeromycetes</taxon>
        <taxon>Diversisporales</taxon>
        <taxon>Gigasporaceae</taxon>
        <taxon>Dentiscutata</taxon>
    </lineage>
</organism>
<dbReference type="Proteomes" id="UP000789702">
    <property type="component" value="Unassembled WGS sequence"/>
</dbReference>
<accession>A0ACA9KBX1</accession>
<dbReference type="EMBL" id="CAJVPU010000877">
    <property type="protein sequence ID" value="CAG8465155.1"/>
    <property type="molecule type" value="Genomic_DNA"/>
</dbReference>
<keyword evidence="2" id="KW-1185">Reference proteome</keyword>